<gene>
    <name evidence="2" type="ORF">DFO67_11556</name>
</gene>
<evidence type="ECO:0000256" key="1">
    <source>
        <dbReference type="SAM" id="Phobius"/>
    </source>
</evidence>
<reference evidence="2 3" key="1">
    <citation type="submission" date="2019-03" db="EMBL/GenBank/DDBJ databases">
        <title>Freshwater and sediment microbial communities from various areas in North America, analyzing microbe dynamics in response to fracking.</title>
        <authorList>
            <person name="Lamendella R."/>
        </authorList>
    </citation>
    <scope>NUCLEOTIDE SEQUENCE [LARGE SCALE GENOMIC DNA]</scope>
    <source>
        <strain evidence="2 3">6_TX</strain>
    </source>
</reference>
<keyword evidence="1" id="KW-0472">Membrane</keyword>
<evidence type="ECO:0000313" key="2">
    <source>
        <dbReference type="EMBL" id="TDX26791.1"/>
    </source>
</evidence>
<name>A0A4R8FW41_9GAMM</name>
<keyword evidence="1" id="KW-1133">Transmembrane helix</keyword>
<dbReference type="RefSeq" id="WP_134019347.1">
    <property type="nucleotide sequence ID" value="NZ_SOEC01000015.1"/>
</dbReference>
<dbReference type="Proteomes" id="UP000294489">
    <property type="component" value="Unassembled WGS sequence"/>
</dbReference>
<dbReference type="EMBL" id="SOEC01000015">
    <property type="protein sequence ID" value="TDX26791.1"/>
    <property type="molecule type" value="Genomic_DNA"/>
</dbReference>
<evidence type="ECO:0000313" key="3">
    <source>
        <dbReference type="Proteomes" id="UP000294489"/>
    </source>
</evidence>
<sequence length="99" mass="10927">MDFSTADAVLVFSILFGMIGALFGSAFGATKVFLKVLPSVVMMLHRSVVWTVNAIRAYLTQQSQSADVESIPEPVEFDSRWDSYDEPTYVRKGIMVSVG</sequence>
<proteinExistence type="predicted"/>
<comment type="caution">
    <text evidence="2">The sequence shown here is derived from an EMBL/GenBank/DDBJ whole genome shotgun (WGS) entry which is preliminary data.</text>
</comment>
<organism evidence="2 3">
    <name type="scientific">Modicisalibacter xianhensis</name>
    <dbReference type="NCBI Taxonomy" id="442341"/>
    <lineage>
        <taxon>Bacteria</taxon>
        <taxon>Pseudomonadati</taxon>
        <taxon>Pseudomonadota</taxon>
        <taxon>Gammaproteobacteria</taxon>
        <taxon>Oceanospirillales</taxon>
        <taxon>Halomonadaceae</taxon>
        <taxon>Modicisalibacter</taxon>
    </lineage>
</organism>
<dbReference type="AlphaFoldDB" id="A0A4R8FW41"/>
<keyword evidence="1" id="KW-0812">Transmembrane</keyword>
<protein>
    <submittedName>
        <fullName evidence="2">Uncharacterized protein</fullName>
    </submittedName>
</protein>
<accession>A0A4R8FW41</accession>
<feature type="transmembrane region" description="Helical" evidence="1">
    <location>
        <begin position="12"/>
        <end position="34"/>
    </location>
</feature>